<feature type="region of interest" description="Disordered" evidence="1">
    <location>
        <begin position="714"/>
        <end position="747"/>
    </location>
</feature>
<dbReference type="Proteomes" id="UP001281761">
    <property type="component" value="Unassembled WGS sequence"/>
</dbReference>
<dbReference type="InterPro" id="IPR011050">
    <property type="entry name" value="Pectin_lyase_fold/virulence"/>
</dbReference>
<gene>
    <name evidence="2" type="ORF">BLNAU_5201</name>
</gene>
<dbReference type="SUPFAM" id="SSF51126">
    <property type="entry name" value="Pectin lyase-like"/>
    <property type="match status" value="1"/>
</dbReference>
<comment type="caution">
    <text evidence="2">The sequence shown here is derived from an EMBL/GenBank/DDBJ whole genome shotgun (WGS) entry which is preliminary data.</text>
</comment>
<dbReference type="EMBL" id="JARBJD010000027">
    <property type="protein sequence ID" value="KAK2959712.1"/>
    <property type="molecule type" value="Genomic_DNA"/>
</dbReference>
<name>A0ABQ9Y7H0_9EUKA</name>
<evidence type="ECO:0000256" key="1">
    <source>
        <dbReference type="SAM" id="MobiDB-lite"/>
    </source>
</evidence>
<protein>
    <submittedName>
        <fullName evidence="2">Uncharacterized protein</fullName>
    </submittedName>
</protein>
<evidence type="ECO:0000313" key="2">
    <source>
        <dbReference type="EMBL" id="KAK2959712.1"/>
    </source>
</evidence>
<accession>A0ABQ9Y7H0</accession>
<evidence type="ECO:0000313" key="3">
    <source>
        <dbReference type="Proteomes" id="UP001281761"/>
    </source>
</evidence>
<sequence length="747" mass="77573">MSGPEPSEGEKDDGSAIALLRVAALTISSVEFSVNSALVTHFFVVNGGSLTFESSVSVGSTVNSLSCASQTVMSVLVHKCKFNDCNVTSADAAAGAVYAELGASMTVTETNFTLCTSNCSTGAIHIHMISTTAVSNCEFVECTAGMHTGALRFTTQMSYILSSSLFLNCSCGSNGAGFDSSGSISTAQVLLTILRNCSSGNNGGGFYQTFNPSTAPEYTPAYTFSLENCTFDNCTAGGTGGGCLVSDQTTGFPTVAVTLPEVIAVNCKAFQGAVILSRDMKSVSIEKSSFTSCESSDNIELHRLRISTALFPSSPADGIAFTRSQRLSAAFAENTTVYTARCSVLVHFNHSSNGALTIDSENGLDEERLTASLAQIVTMSKEMTWTHAEATTGSVSVKTGGSISVASGQLNLVKIEFSSEATVKLTTSLLVVSSGSLSVTSCSFTKISSSADGSCISASLSTNSLSIADAAFKTCSSDGSGGAVCDHLGVVLKLCLLFDWAWQMDLNEPAESKYRSMSLLLYITKYEATTVEMGSSGRDLAGCGLSQWRCKEFDVSSTHLAGVGLHTISVVDSFSLNEPPLFSTNEITVSSPSSTTKISVSSAATISISGHTLTLSSLLFDGLSQERSTALISLAATGAVSVSLSSSNSLNLNTVHFSKCESEKGGPLFVDVSNSTAAGKVTFVAVTFGTGSEKNVGAPGNNLYLKCSSMSSASDSNSTKNGGHSLHNDPEPQATNGQQQMWELDAN</sequence>
<reference evidence="2 3" key="1">
    <citation type="journal article" date="2022" name="bioRxiv">
        <title>Genomics of Preaxostyla Flagellates Illuminates Evolutionary Transitions and the Path Towards Mitochondrial Loss.</title>
        <authorList>
            <person name="Novak L.V.F."/>
            <person name="Treitli S.C."/>
            <person name="Pyrih J."/>
            <person name="Halakuc P."/>
            <person name="Pipaliya S.V."/>
            <person name="Vacek V."/>
            <person name="Brzon O."/>
            <person name="Soukal P."/>
            <person name="Eme L."/>
            <person name="Dacks J.B."/>
            <person name="Karnkowska A."/>
            <person name="Elias M."/>
            <person name="Hampl V."/>
        </authorList>
    </citation>
    <scope>NUCLEOTIDE SEQUENCE [LARGE SCALE GENOMIC DNA]</scope>
    <source>
        <strain evidence="2">NAU3</strain>
        <tissue evidence="2">Gut</tissue>
    </source>
</reference>
<proteinExistence type="predicted"/>
<organism evidence="2 3">
    <name type="scientific">Blattamonas nauphoetae</name>
    <dbReference type="NCBI Taxonomy" id="2049346"/>
    <lineage>
        <taxon>Eukaryota</taxon>
        <taxon>Metamonada</taxon>
        <taxon>Preaxostyla</taxon>
        <taxon>Oxymonadida</taxon>
        <taxon>Blattamonas</taxon>
    </lineage>
</organism>
<keyword evidence="3" id="KW-1185">Reference proteome</keyword>